<dbReference type="AlphaFoldDB" id="A0A6C0BA55"/>
<proteinExistence type="predicted"/>
<evidence type="ECO:0000313" key="2">
    <source>
        <dbReference type="EMBL" id="QHS89137.1"/>
    </source>
</evidence>
<accession>A0A6C0BA55</accession>
<dbReference type="Gene3D" id="3.60.60.30">
    <property type="match status" value="1"/>
</dbReference>
<sequence length="472" mass="54456">MPKKTRKMKQVTDHGEFYQINGFNYVCVKGNPMQRGRAFGKFCVNDFKDIQKMLHFVCEEEYGRSWEFFIDAGKKYLKPTIQKVYPEFYEEMEGLVEGINEAGGKTDIDEILAWNNYYTLLDSWYSTYDDGKKDSSKSKSVKSEGGSKDRCSAFIATGSWTTDGKIVVAHNSFSNFVDGQYWNYVLDTTPDKGHRILMQTCAAWIWSGTDFFVTGAGIIGTETTIGGFLPYENNLPIACRIRHAMQYGDTLDDYVRILLDGNSGDYANTWLIGDTNTNEILSLELGLKYHRVERKTDGYIVSFNSVYDPKIRNLECANSGFNDIRRHQGARKVRLTDLMEQYKGKLNVNLAKELIADHYDVYLHKINKCARTVCSHYELDPREFMSQADRPLPFQPRGAMDGFVTDTNLARKMTIVGRWGSSCGTPFVVDEFIKKNRQWEQYGPYLHDRPKEPWTDFTIDQKRKKRQSLRKK</sequence>
<evidence type="ECO:0000256" key="1">
    <source>
        <dbReference type="SAM" id="MobiDB-lite"/>
    </source>
</evidence>
<name>A0A6C0BA55_9ZZZZ</name>
<organism evidence="2">
    <name type="scientific">viral metagenome</name>
    <dbReference type="NCBI Taxonomy" id="1070528"/>
    <lineage>
        <taxon>unclassified sequences</taxon>
        <taxon>metagenomes</taxon>
        <taxon>organismal metagenomes</taxon>
    </lineage>
</organism>
<dbReference type="NCBIfam" id="NF040521">
    <property type="entry name" value="C45_proenzyme"/>
    <property type="match status" value="1"/>
</dbReference>
<dbReference type="InterPro" id="IPR047794">
    <property type="entry name" value="C45_proenzyme-like"/>
</dbReference>
<dbReference type="EMBL" id="MN739105">
    <property type="protein sequence ID" value="QHS89137.1"/>
    <property type="molecule type" value="Genomic_DNA"/>
</dbReference>
<protein>
    <submittedName>
        <fullName evidence="2">Uncharacterized protein</fullName>
    </submittedName>
</protein>
<feature type="region of interest" description="Disordered" evidence="1">
    <location>
        <begin position="129"/>
        <end position="148"/>
    </location>
</feature>
<reference evidence="2" key="1">
    <citation type="journal article" date="2020" name="Nature">
        <title>Giant virus diversity and host interactions through global metagenomics.</title>
        <authorList>
            <person name="Schulz F."/>
            <person name="Roux S."/>
            <person name="Paez-Espino D."/>
            <person name="Jungbluth S."/>
            <person name="Walsh D.A."/>
            <person name="Denef V.J."/>
            <person name="McMahon K.D."/>
            <person name="Konstantinidis K.T."/>
            <person name="Eloe-Fadrosh E.A."/>
            <person name="Kyrpides N.C."/>
            <person name="Woyke T."/>
        </authorList>
    </citation>
    <scope>NUCLEOTIDE SEQUENCE</scope>
    <source>
        <strain evidence="2">GVMAG-M-3300010158-59</strain>
    </source>
</reference>